<dbReference type="PANTHER" id="PTHR13016:SF0">
    <property type="entry name" value="AMME SYNDROME CANDIDATE GENE 1 PROTEIN"/>
    <property type="match status" value="1"/>
</dbReference>
<gene>
    <name evidence="3" type="ORF">A7C91_09375</name>
</gene>
<dbReference type="AlphaFoldDB" id="A0A172WJ55"/>
<proteinExistence type="inferred from homology"/>
<dbReference type="Gene3D" id="3.30.1490.150">
    <property type="entry name" value="Hypothetical protein ph0010, domain 2"/>
    <property type="match status" value="1"/>
</dbReference>
<evidence type="ECO:0000313" key="4">
    <source>
        <dbReference type="Proteomes" id="UP000076969"/>
    </source>
</evidence>
<dbReference type="Pfam" id="PF01871">
    <property type="entry name" value="AMMECR1"/>
    <property type="match status" value="1"/>
</dbReference>
<dbReference type="STRING" id="1712654.A7C91_09375"/>
<dbReference type="EMBL" id="CP015520">
    <property type="protein sequence ID" value="ANF23356.1"/>
    <property type="molecule type" value="Genomic_DNA"/>
</dbReference>
<dbReference type="InterPro" id="IPR027485">
    <property type="entry name" value="AMMECR1_N"/>
</dbReference>
<dbReference type="KEGG" id="tpie:A7C91_09375"/>
<dbReference type="OrthoDB" id="25187at2157"/>
<dbReference type="NCBIfam" id="TIGR04335">
    <property type="entry name" value="AmmeMemoSam_A"/>
    <property type="match status" value="1"/>
</dbReference>
<dbReference type="SUPFAM" id="SSF143447">
    <property type="entry name" value="AMMECR1-like"/>
    <property type="match status" value="1"/>
</dbReference>
<accession>A0A172WJ55</accession>
<dbReference type="GeneID" id="28496403"/>
<dbReference type="InterPro" id="IPR023473">
    <property type="entry name" value="AMMECR1"/>
</dbReference>
<dbReference type="PROSITE" id="PS51112">
    <property type="entry name" value="AMMECR1"/>
    <property type="match status" value="1"/>
</dbReference>
<keyword evidence="4" id="KW-1185">Reference proteome</keyword>
<dbReference type="InterPro" id="IPR002733">
    <property type="entry name" value="AMMECR1_domain"/>
</dbReference>
<evidence type="ECO:0000259" key="2">
    <source>
        <dbReference type="PROSITE" id="PS51112"/>
    </source>
</evidence>
<dbReference type="HAMAP" id="MF_00645">
    <property type="entry name" value="AMMECR1"/>
    <property type="match status" value="1"/>
</dbReference>
<reference evidence="4" key="1">
    <citation type="journal article" date="2016" name="Syst. Appl. Microbiol.">
        <title>Thermococcus piezophilus sp. nov., a novel hyperthermophilic and piezophilic archaeon with a broad pressure range for growth, isolated from a deepest hydrothermal vent at the Mid-Cayman Rise.</title>
        <authorList>
            <person name="Dalmasso C."/>
            <person name="Oger P."/>
            <person name="Selva G."/>
            <person name="Courtine D."/>
            <person name="L'Haridon S."/>
            <person name="Garlaschelli A."/>
            <person name="Roussel E."/>
            <person name="Miyazaki J."/>
            <person name="Reveillaud J."/>
            <person name="Jebbar M."/>
            <person name="Takai K."/>
            <person name="Maignien L."/>
            <person name="Alain K."/>
        </authorList>
    </citation>
    <scope>NUCLEOTIDE SEQUENCE [LARGE SCALE GENOMIC DNA]</scope>
    <source>
        <strain evidence="4">CDGS</strain>
    </source>
</reference>
<sequence>MPRIKDELGEFLVRLARKAIEEYLNSGRVIKPPEDTPEELWEKMGVFVTLNRHGVPKQSALRGCIGFPLPIYPLVEATIKAAIYAAVEDPRFPPVTLDEMDNITVEVSVLTPPELVEGPPEERPKKIKVGRDGLIVEKGIHSGLLLPQVPIEWGWDEEEFLAETCWKAGLPPDCWLDEDTKVYKFTAEIFGEEYPRGPVKRKPLVPEE</sequence>
<dbReference type="NCBIfam" id="TIGR00296">
    <property type="entry name" value="TIGR00296 family protein"/>
    <property type="match status" value="1"/>
</dbReference>
<dbReference type="InterPro" id="IPR023472">
    <property type="entry name" value="Uncharacterised_MJ0810"/>
</dbReference>
<dbReference type="RefSeq" id="WP_068666932.1">
    <property type="nucleotide sequence ID" value="NZ_CP015520.1"/>
</dbReference>
<evidence type="ECO:0000313" key="3">
    <source>
        <dbReference type="EMBL" id="ANF23356.1"/>
    </source>
</evidence>
<name>A0A172WJ55_9EURY</name>
<evidence type="ECO:0000256" key="1">
    <source>
        <dbReference type="HAMAP-Rule" id="MF_00645"/>
    </source>
</evidence>
<feature type="domain" description="AMMECR1" evidence="2">
    <location>
        <begin position="7"/>
        <end position="201"/>
    </location>
</feature>
<organism evidence="3 4">
    <name type="scientific">Thermococcus piezophilus</name>
    <dbReference type="NCBI Taxonomy" id="1712654"/>
    <lineage>
        <taxon>Archaea</taxon>
        <taxon>Methanobacteriati</taxon>
        <taxon>Methanobacteriota</taxon>
        <taxon>Thermococci</taxon>
        <taxon>Thermococcales</taxon>
        <taxon>Thermococcaceae</taxon>
        <taxon>Thermococcus</taxon>
    </lineage>
</organism>
<dbReference type="Gene3D" id="3.30.700.20">
    <property type="entry name" value="Hypothetical protein ph0010, domain 1"/>
    <property type="match status" value="1"/>
</dbReference>
<protein>
    <recommendedName>
        <fullName evidence="1">Protein A7C91_09375</fullName>
    </recommendedName>
</protein>
<dbReference type="PANTHER" id="PTHR13016">
    <property type="entry name" value="AMMECR1 HOMOLOG"/>
    <property type="match status" value="1"/>
</dbReference>
<dbReference type="InterPro" id="IPR027623">
    <property type="entry name" value="AmmeMemoSam_A"/>
</dbReference>
<dbReference type="Proteomes" id="UP000076969">
    <property type="component" value="Chromosome"/>
</dbReference>
<dbReference type="InterPro" id="IPR036071">
    <property type="entry name" value="AMMECR1_dom_sf"/>
</dbReference>
<dbReference type="NCBIfam" id="NF002000">
    <property type="entry name" value="PRK00801.1"/>
    <property type="match status" value="1"/>
</dbReference>